<evidence type="ECO:0000256" key="1">
    <source>
        <dbReference type="ARBA" id="ARBA00004651"/>
    </source>
</evidence>
<accession>A0A6A7BU33</accession>
<comment type="subcellular location">
    <subcellularLocation>
        <location evidence="1">Cell membrane</location>
        <topology evidence="1">Multi-pass membrane protein</topology>
    </subcellularLocation>
</comment>
<dbReference type="EMBL" id="MU006004">
    <property type="protein sequence ID" value="KAF2858704.1"/>
    <property type="molecule type" value="Genomic_DNA"/>
</dbReference>
<dbReference type="GO" id="GO:0042910">
    <property type="term" value="F:xenobiotic transmembrane transporter activity"/>
    <property type="evidence" value="ECO:0007669"/>
    <property type="project" value="InterPro"/>
</dbReference>
<evidence type="ECO:0000256" key="2">
    <source>
        <dbReference type="ARBA" id="ARBA00010199"/>
    </source>
</evidence>
<feature type="transmembrane region" description="Helical" evidence="8">
    <location>
        <begin position="435"/>
        <end position="462"/>
    </location>
</feature>
<evidence type="ECO:0000256" key="8">
    <source>
        <dbReference type="SAM" id="Phobius"/>
    </source>
</evidence>
<feature type="transmembrane region" description="Helical" evidence="8">
    <location>
        <begin position="410"/>
        <end position="429"/>
    </location>
</feature>
<evidence type="ECO:0000256" key="5">
    <source>
        <dbReference type="ARBA" id="ARBA00022692"/>
    </source>
</evidence>
<name>A0A6A7BU33_9PEZI</name>
<evidence type="ECO:0000256" key="7">
    <source>
        <dbReference type="ARBA" id="ARBA00023136"/>
    </source>
</evidence>
<dbReference type="GO" id="GO:0005886">
    <property type="term" value="C:plasma membrane"/>
    <property type="evidence" value="ECO:0007669"/>
    <property type="project" value="UniProtKB-SubCell"/>
</dbReference>
<keyword evidence="5 8" id="KW-0812">Transmembrane</keyword>
<feature type="transmembrane region" description="Helical" evidence="8">
    <location>
        <begin position="20"/>
        <end position="40"/>
    </location>
</feature>
<feature type="transmembrane region" description="Helical" evidence="8">
    <location>
        <begin position="95"/>
        <end position="117"/>
    </location>
</feature>
<sequence length="476" mass="53223">MAEVSEQDAKPSRPFTRKRYLGTLLFNLAAFSLPALYATLSKLWVADIDSDMVATTDTFTYIGIIVEVINEGLPRAAWTVIGDKTNRPIADRHRLSYTLILVQSIFGLILSVVFVAAAEQFSSAFVPREIRHNSLTYVRIAAFSSLASAIEYATANATRALDQPDVPLLISSVKFIINIILDMILVSKFHVHGITPTVNTQAATQLACGLAASFAGLAYFLITTFRQRRSGEPVRPSFMALKDLAKPGVYTFAESAIRNALYAWLVSGIVKMGLDYTTAWGVFNTIRWGLVMVPVQALEATSLVFVSHAWGRWQAQPASRASLSRFYPLIYPPLLSCLMVLIFEVPICLGLSFSGAHRFAQYLSGSIKVSLITQKMWKSIDWCYIFYAVSTQMATLLLATRPRWYLYQSLISNLCWVLPWAIVMAKININPDNAWSYHAIVFGGSLVFSFADILIVDVIWAWRILRERRVQRAQSD</sequence>
<protein>
    <submittedName>
        <fullName evidence="9">Uncharacterized protein</fullName>
    </submittedName>
</protein>
<dbReference type="InterPro" id="IPR052031">
    <property type="entry name" value="Membrane_Transporter-Flippase"/>
</dbReference>
<reference evidence="9" key="1">
    <citation type="journal article" date="2020" name="Stud. Mycol.">
        <title>101 Dothideomycetes genomes: a test case for predicting lifestyles and emergence of pathogens.</title>
        <authorList>
            <person name="Haridas S."/>
            <person name="Albert R."/>
            <person name="Binder M."/>
            <person name="Bloem J."/>
            <person name="Labutti K."/>
            <person name="Salamov A."/>
            <person name="Andreopoulos B."/>
            <person name="Baker S."/>
            <person name="Barry K."/>
            <person name="Bills G."/>
            <person name="Bluhm B."/>
            <person name="Cannon C."/>
            <person name="Castanera R."/>
            <person name="Culley D."/>
            <person name="Daum C."/>
            <person name="Ezra D."/>
            <person name="Gonzalez J."/>
            <person name="Henrissat B."/>
            <person name="Kuo A."/>
            <person name="Liang C."/>
            <person name="Lipzen A."/>
            <person name="Lutzoni F."/>
            <person name="Magnuson J."/>
            <person name="Mondo S."/>
            <person name="Nolan M."/>
            <person name="Ohm R."/>
            <person name="Pangilinan J."/>
            <person name="Park H.-J."/>
            <person name="Ramirez L."/>
            <person name="Alfaro M."/>
            <person name="Sun H."/>
            <person name="Tritt A."/>
            <person name="Yoshinaga Y."/>
            <person name="Zwiers L.-H."/>
            <person name="Turgeon B."/>
            <person name="Goodwin S."/>
            <person name="Spatafora J."/>
            <person name="Crous P."/>
            <person name="Grigoriev I."/>
        </authorList>
    </citation>
    <scope>NUCLEOTIDE SEQUENCE</scope>
    <source>
        <strain evidence="9">CBS 480.64</strain>
    </source>
</reference>
<dbReference type="AlphaFoldDB" id="A0A6A7BU33"/>
<feature type="transmembrane region" description="Helical" evidence="8">
    <location>
        <begin position="137"/>
        <end position="154"/>
    </location>
</feature>
<feature type="transmembrane region" description="Helical" evidence="8">
    <location>
        <begin position="166"/>
        <end position="190"/>
    </location>
</feature>
<comment type="similarity">
    <text evidence="2">Belongs to the multi antimicrobial extrusion (MATE) (TC 2.A.66.1) family.</text>
</comment>
<keyword evidence="10" id="KW-1185">Reference proteome</keyword>
<organism evidence="9 10">
    <name type="scientific">Piedraia hortae CBS 480.64</name>
    <dbReference type="NCBI Taxonomy" id="1314780"/>
    <lineage>
        <taxon>Eukaryota</taxon>
        <taxon>Fungi</taxon>
        <taxon>Dikarya</taxon>
        <taxon>Ascomycota</taxon>
        <taxon>Pezizomycotina</taxon>
        <taxon>Dothideomycetes</taxon>
        <taxon>Dothideomycetidae</taxon>
        <taxon>Capnodiales</taxon>
        <taxon>Piedraiaceae</taxon>
        <taxon>Piedraia</taxon>
    </lineage>
</organism>
<evidence type="ECO:0000256" key="4">
    <source>
        <dbReference type="ARBA" id="ARBA00022475"/>
    </source>
</evidence>
<keyword evidence="3" id="KW-0813">Transport</keyword>
<dbReference type="GO" id="GO:0015297">
    <property type="term" value="F:antiporter activity"/>
    <property type="evidence" value="ECO:0007669"/>
    <property type="project" value="InterPro"/>
</dbReference>
<feature type="transmembrane region" description="Helical" evidence="8">
    <location>
        <begin position="329"/>
        <end position="353"/>
    </location>
</feature>
<evidence type="ECO:0000256" key="6">
    <source>
        <dbReference type="ARBA" id="ARBA00022989"/>
    </source>
</evidence>
<dbReference type="PANTHER" id="PTHR43549">
    <property type="entry name" value="MULTIDRUG RESISTANCE PROTEIN YPNP-RELATED"/>
    <property type="match status" value="1"/>
</dbReference>
<keyword evidence="6 8" id="KW-1133">Transmembrane helix</keyword>
<dbReference type="OrthoDB" id="2119662at2759"/>
<dbReference type="Proteomes" id="UP000799421">
    <property type="component" value="Unassembled WGS sequence"/>
</dbReference>
<keyword evidence="7 8" id="KW-0472">Membrane</keyword>
<dbReference type="PANTHER" id="PTHR43549:SF2">
    <property type="entry name" value="MULTIDRUG RESISTANCE PROTEIN NORM-RELATED"/>
    <property type="match status" value="1"/>
</dbReference>
<proteinExistence type="inferred from homology"/>
<evidence type="ECO:0000256" key="3">
    <source>
        <dbReference type="ARBA" id="ARBA00022448"/>
    </source>
</evidence>
<dbReference type="InterPro" id="IPR002528">
    <property type="entry name" value="MATE_fam"/>
</dbReference>
<keyword evidence="4" id="KW-1003">Cell membrane</keyword>
<gene>
    <name evidence="9" type="ORF">K470DRAFT_220615</name>
</gene>
<feature type="transmembrane region" description="Helical" evidence="8">
    <location>
        <begin position="202"/>
        <end position="222"/>
    </location>
</feature>
<evidence type="ECO:0000313" key="10">
    <source>
        <dbReference type="Proteomes" id="UP000799421"/>
    </source>
</evidence>
<dbReference type="Pfam" id="PF01554">
    <property type="entry name" value="MatE"/>
    <property type="match status" value="1"/>
</dbReference>
<evidence type="ECO:0000313" key="9">
    <source>
        <dbReference type="EMBL" id="KAF2858704.1"/>
    </source>
</evidence>